<comment type="caution">
    <text evidence="2">The sequence shown here is derived from an EMBL/GenBank/DDBJ whole genome shotgun (WGS) entry which is preliminary data.</text>
</comment>
<dbReference type="InterPro" id="IPR004843">
    <property type="entry name" value="Calcineurin-like_PHP"/>
</dbReference>
<dbReference type="SUPFAM" id="SSF56300">
    <property type="entry name" value="Metallo-dependent phosphatases"/>
    <property type="match status" value="1"/>
</dbReference>
<keyword evidence="3" id="KW-1185">Reference proteome</keyword>
<evidence type="ECO:0000259" key="1">
    <source>
        <dbReference type="Pfam" id="PF00149"/>
    </source>
</evidence>
<feature type="domain" description="Calcineurin-like phosphoesterase" evidence="1">
    <location>
        <begin position="57"/>
        <end position="175"/>
    </location>
</feature>
<proteinExistence type="predicted"/>
<name>A0A7J6E266_CANSA</name>
<dbReference type="AlphaFoldDB" id="A0A7J6E266"/>
<gene>
    <name evidence="2" type="ORF">G4B88_013308</name>
</gene>
<protein>
    <recommendedName>
        <fullName evidence="1">Calcineurin-like phosphoesterase domain-containing protein</fullName>
    </recommendedName>
</protein>
<accession>A0A7J6E266</accession>
<sequence>MEVTNSHHSPCKQIPSLLSSFVDTFVDFTVSGLFLLPDPNPETPSAPLQTRYPAADRLIAVGDVHGDLEKTKQSLRIAGLINDSDKWIGGSTMVVQIGDVLDRGNSELKILYFIEKLKREAARSGGTIISMNGNHEIMNVEGDFRFVTPNGVKEFENWAEWYQIGNEMKTLCQNLKNPKNPFEGIPMGFKNIKKEFSNGFRARIAALRPSGPISTRFLSQNVTVVVVGESVFVHGGLLPEHVAKPGLEKMNEEVRNWINGSKGKEAPSPSYCRSRDAVVWLRRFSHEAAEMCDCSTLEHVLATIPGAKRMIMGHTIQQVGINGACEGRAIRIDVGMSKGCINGQPEVLEIIHGNPEPRILGGNSSGEYKSVLTSQRREGLGLVLPDHREVRVKA</sequence>
<dbReference type="InterPro" id="IPR029052">
    <property type="entry name" value="Metallo-depent_PP-like"/>
</dbReference>
<organism evidence="2 3">
    <name type="scientific">Cannabis sativa</name>
    <name type="common">Hemp</name>
    <name type="synonym">Marijuana</name>
    <dbReference type="NCBI Taxonomy" id="3483"/>
    <lineage>
        <taxon>Eukaryota</taxon>
        <taxon>Viridiplantae</taxon>
        <taxon>Streptophyta</taxon>
        <taxon>Embryophyta</taxon>
        <taxon>Tracheophyta</taxon>
        <taxon>Spermatophyta</taxon>
        <taxon>Magnoliopsida</taxon>
        <taxon>eudicotyledons</taxon>
        <taxon>Gunneridae</taxon>
        <taxon>Pentapetalae</taxon>
        <taxon>rosids</taxon>
        <taxon>fabids</taxon>
        <taxon>Rosales</taxon>
        <taxon>Cannabaceae</taxon>
        <taxon>Cannabis</taxon>
    </lineage>
</organism>
<evidence type="ECO:0000313" key="3">
    <source>
        <dbReference type="Proteomes" id="UP000583929"/>
    </source>
</evidence>
<dbReference type="GO" id="GO:0016787">
    <property type="term" value="F:hydrolase activity"/>
    <property type="evidence" value="ECO:0007669"/>
    <property type="project" value="InterPro"/>
</dbReference>
<dbReference type="PANTHER" id="PTHR47680:SF2">
    <property type="entry name" value="SHEWANELLA-LIKE PROTEIN PHOSPHATASE 2"/>
    <property type="match status" value="1"/>
</dbReference>
<dbReference type="Gene3D" id="3.60.21.10">
    <property type="match status" value="1"/>
</dbReference>
<reference evidence="2 3" key="1">
    <citation type="journal article" date="2020" name="bioRxiv">
        <title>Sequence and annotation of 42 cannabis genomes reveals extensive copy number variation in cannabinoid synthesis and pathogen resistance genes.</title>
        <authorList>
            <person name="Mckernan K.J."/>
            <person name="Helbert Y."/>
            <person name="Kane L.T."/>
            <person name="Ebling H."/>
            <person name="Zhang L."/>
            <person name="Liu B."/>
            <person name="Eaton Z."/>
            <person name="Mclaughlin S."/>
            <person name="Kingan S."/>
            <person name="Baybayan P."/>
            <person name="Concepcion G."/>
            <person name="Jordan M."/>
            <person name="Riva A."/>
            <person name="Barbazuk W."/>
            <person name="Harkins T."/>
        </authorList>
    </citation>
    <scope>NUCLEOTIDE SEQUENCE [LARGE SCALE GENOMIC DNA]</scope>
    <source>
        <strain evidence="3">cv. Jamaican Lion 4</strain>
        <tissue evidence="2">Leaf</tissue>
    </source>
</reference>
<dbReference type="Pfam" id="PF00149">
    <property type="entry name" value="Metallophos"/>
    <property type="match status" value="1"/>
</dbReference>
<dbReference type="PANTHER" id="PTHR47680">
    <property type="entry name" value="SHEWANELLA-LIKE PROTEIN PHOSPHATASE 2"/>
    <property type="match status" value="1"/>
</dbReference>
<dbReference type="EMBL" id="JAATIQ010000526">
    <property type="protein sequence ID" value="KAF4352478.1"/>
    <property type="molecule type" value="Genomic_DNA"/>
</dbReference>
<evidence type="ECO:0000313" key="2">
    <source>
        <dbReference type="EMBL" id="KAF4352478.1"/>
    </source>
</evidence>
<dbReference type="Proteomes" id="UP000583929">
    <property type="component" value="Unassembled WGS sequence"/>
</dbReference>